<sequence length="606" mass="66176">MRRWIGAAAAMAMLALGGLSGVTAQAVSSSAQADPAAPKVIRVGATQSVDSLNPFLAVRLVSSSIHRWMYGFLTVPDPKTLQPSPDLAESWTTSPDGLTWTFKIRQAKWSDGQPITADDAAWTFNKMITDDGAKTANGPAVENFAGVTASGQELTIKLKAPQASMLDNPVPIMPKHVWEKVADISKYEATDFPAVTSGPYIAVEQKKDQYVKLKANPDYWRGAPKIDELQVIFYDNPAAAIVGLKKGDIDLIGRLAPPDFDALKGDSNIVQWNEQGRRATYLQINHGATTSDDKPIGDGHPALKDPKVREALHYAIDKQKLVDEVQNGLAVPADGSIIPPMYKDFFWQASGAEKVSFDLAKANKILDDAGYKKGADGVRTMPDGSRKLQFRFSIHTDTPIEEKLAEYLTGWFKELGITLTTKRLDSSKFTEETGTTALFDIAISGWSVNPDPEEVLATHLCSRRPTASGEGGGTESFYCDPQYEALYQQQLKELDRPKRADIIKKMEERLYTDAPVIALYYPNDLEGYRKDRIASITPIPEDKGILYGGSGYWPFYTLQAVTKDAGTDEGGSSTGVIVGVAVAAVVLLGAGFLFTRRRKTVADDRE</sequence>
<dbReference type="PANTHER" id="PTHR30290">
    <property type="entry name" value="PERIPLASMIC BINDING COMPONENT OF ABC TRANSPORTER"/>
    <property type="match status" value="1"/>
</dbReference>
<evidence type="ECO:0000256" key="3">
    <source>
        <dbReference type="ARBA" id="ARBA00022448"/>
    </source>
</evidence>
<organism evidence="8 9">
    <name type="scientific">Kribbella koreensis</name>
    <dbReference type="NCBI Taxonomy" id="57909"/>
    <lineage>
        <taxon>Bacteria</taxon>
        <taxon>Bacillati</taxon>
        <taxon>Actinomycetota</taxon>
        <taxon>Actinomycetes</taxon>
        <taxon>Propionibacteriales</taxon>
        <taxon>Kribbellaceae</taxon>
        <taxon>Kribbella</taxon>
    </lineage>
</organism>
<evidence type="ECO:0000256" key="6">
    <source>
        <dbReference type="SAM" id="SignalP"/>
    </source>
</evidence>
<dbReference type="Pfam" id="PF00496">
    <property type="entry name" value="SBP_bac_5"/>
    <property type="match status" value="1"/>
</dbReference>
<comment type="similarity">
    <text evidence="2">Belongs to the bacterial solute-binding protein 5 family.</text>
</comment>
<keyword evidence="5" id="KW-0812">Transmembrane</keyword>
<dbReference type="SUPFAM" id="SSF53850">
    <property type="entry name" value="Periplasmic binding protein-like II"/>
    <property type="match status" value="1"/>
</dbReference>
<dbReference type="PIRSF" id="PIRSF002741">
    <property type="entry name" value="MppA"/>
    <property type="match status" value="1"/>
</dbReference>
<keyword evidence="5" id="KW-0472">Membrane</keyword>
<comment type="subcellular location">
    <subcellularLocation>
        <location evidence="1">Cell envelope</location>
    </subcellularLocation>
</comment>
<evidence type="ECO:0000256" key="4">
    <source>
        <dbReference type="ARBA" id="ARBA00022729"/>
    </source>
</evidence>
<reference evidence="8 9" key="1">
    <citation type="journal article" date="2019" name="Int. J. Syst. Evol. Microbiol.">
        <title>The Global Catalogue of Microorganisms (GCM) 10K type strain sequencing project: providing services to taxonomists for standard genome sequencing and annotation.</title>
        <authorList>
            <consortium name="The Broad Institute Genomics Platform"/>
            <consortium name="The Broad Institute Genome Sequencing Center for Infectious Disease"/>
            <person name="Wu L."/>
            <person name="Ma J."/>
        </authorList>
    </citation>
    <scope>NUCLEOTIDE SEQUENCE [LARGE SCALE GENOMIC DNA]</scope>
    <source>
        <strain evidence="8 9">JCM 10977</strain>
    </source>
</reference>
<accession>A0ABN1RSB8</accession>
<dbReference type="InterPro" id="IPR039424">
    <property type="entry name" value="SBP_5"/>
</dbReference>
<feature type="signal peptide" evidence="6">
    <location>
        <begin position="1"/>
        <end position="33"/>
    </location>
</feature>
<comment type="caution">
    <text evidence="8">The sequence shown here is derived from an EMBL/GenBank/DDBJ whole genome shotgun (WGS) entry which is preliminary data.</text>
</comment>
<keyword evidence="3" id="KW-0813">Transport</keyword>
<feature type="domain" description="Solute-binding protein family 5" evidence="7">
    <location>
        <begin position="83"/>
        <end position="460"/>
    </location>
</feature>
<dbReference type="Gene3D" id="3.40.190.10">
    <property type="entry name" value="Periplasmic binding protein-like II"/>
    <property type="match status" value="1"/>
</dbReference>
<evidence type="ECO:0000256" key="5">
    <source>
        <dbReference type="SAM" id="Phobius"/>
    </source>
</evidence>
<evidence type="ECO:0000256" key="1">
    <source>
        <dbReference type="ARBA" id="ARBA00004196"/>
    </source>
</evidence>
<feature type="chain" id="PRO_5046530396" evidence="6">
    <location>
        <begin position="34"/>
        <end position="606"/>
    </location>
</feature>
<evidence type="ECO:0000313" key="8">
    <source>
        <dbReference type="EMBL" id="GAA0962680.1"/>
    </source>
</evidence>
<dbReference type="PANTHER" id="PTHR30290:SF10">
    <property type="entry name" value="PERIPLASMIC OLIGOPEPTIDE-BINDING PROTEIN-RELATED"/>
    <property type="match status" value="1"/>
</dbReference>
<keyword evidence="9" id="KW-1185">Reference proteome</keyword>
<keyword evidence="4 6" id="KW-0732">Signal</keyword>
<feature type="transmembrane region" description="Helical" evidence="5">
    <location>
        <begin position="576"/>
        <end position="595"/>
    </location>
</feature>
<dbReference type="InterPro" id="IPR000914">
    <property type="entry name" value="SBP_5_dom"/>
</dbReference>
<evidence type="ECO:0000256" key="2">
    <source>
        <dbReference type="ARBA" id="ARBA00005695"/>
    </source>
</evidence>
<dbReference type="EMBL" id="BAAAHK010000024">
    <property type="protein sequence ID" value="GAA0962680.1"/>
    <property type="molecule type" value="Genomic_DNA"/>
</dbReference>
<dbReference type="Proteomes" id="UP001500542">
    <property type="component" value="Unassembled WGS sequence"/>
</dbReference>
<proteinExistence type="inferred from homology"/>
<dbReference type="RefSeq" id="WP_343983627.1">
    <property type="nucleotide sequence ID" value="NZ_BAAAHK010000024.1"/>
</dbReference>
<evidence type="ECO:0000313" key="9">
    <source>
        <dbReference type="Proteomes" id="UP001500542"/>
    </source>
</evidence>
<keyword evidence="5" id="KW-1133">Transmembrane helix</keyword>
<dbReference type="Gene3D" id="3.10.105.10">
    <property type="entry name" value="Dipeptide-binding Protein, Domain 3"/>
    <property type="match status" value="1"/>
</dbReference>
<name>A0ABN1RSB8_9ACTN</name>
<dbReference type="CDD" id="cd00995">
    <property type="entry name" value="PBP2_NikA_DppA_OppA_like"/>
    <property type="match status" value="1"/>
</dbReference>
<evidence type="ECO:0000259" key="7">
    <source>
        <dbReference type="Pfam" id="PF00496"/>
    </source>
</evidence>
<protein>
    <submittedName>
        <fullName evidence="8">ABC transporter substrate-binding protein</fullName>
    </submittedName>
</protein>
<dbReference type="InterPro" id="IPR030678">
    <property type="entry name" value="Peptide/Ni-bd"/>
</dbReference>
<gene>
    <name evidence="8" type="ORF">GCM10009554_81000</name>
</gene>